<dbReference type="PROSITE" id="PS00171">
    <property type="entry name" value="TIM_1"/>
    <property type="match status" value="1"/>
</dbReference>
<gene>
    <name evidence="6" type="ORF">KC19_3G036300</name>
</gene>
<dbReference type="GO" id="GO:0046166">
    <property type="term" value="P:glyceraldehyde-3-phosphate biosynthetic process"/>
    <property type="evidence" value="ECO:0007669"/>
    <property type="project" value="TreeGrafter"/>
</dbReference>
<dbReference type="FunFam" id="3.20.20.70:FF:000025">
    <property type="entry name" value="Triosephosphate isomerase"/>
    <property type="match status" value="1"/>
</dbReference>
<feature type="compositionally biased region" description="Basic residues" evidence="5">
    <location>
        <begin position="675"/>
        <end position="691"/>
    </location>
</feature>
<feature type="region of interest" description="Disordered" evidence="5">
    <location>
        <begin position="666"/>
        <end position="691"/>
    </location>
</feature>
<accession>A0A8T0IGJ8</accession>
<dbReference type="EMBL" id="CM026423">
    <property type="protein sequence ID" value="KAG0582135.1"/>
    <property type="molecule type" value="Genomic_DNA"/>
</dbReference>
<dbReference type="Gene3D" id="3.20.20.70">
    <property type="entry name" value="Aldolase class I"/>
    <property type="match status" value="1"/>
</dbReference>
<dbReference type="GO" id="GO:0004807">
    <property type="term" value="F:triose-phosphate isomerase activity"/>
    <property type="evidence" value="ECO:0007669"/>
    <property type="project" value="InterPro"/>
</dbReference>
<dbReference type="PROSITE" id="PS51440">
    <property type="entry name" value="TIM_2"/>
    <property type="match status" value="1"/>
</dbReference>
<dbReference type="InterPro" id="IPR022896">
    <property type="entry name" value="TrioseP_Isoase_bac/euk"/>
</dbReference>
<evidence type="ECO:0008006" key="8">
    <source>
        <dbReference type="Google" id="ProtNLM"/>
    </source>
</evidence>
<comment type="similarity">
    <text evidence="1">Belongs to the triosephosphate isomerase family.</text>
</comment>
<evidence type="ECO:0000313" key="7">
    <source>
        <dbReference type="Proteomes" id="UP000822688"/>
    </source>
</evidence>
<evidence type="ECO:0000256" key="4">
    <source>
        <dbReference type="ARBA" id="ARBA00024331"/>
    </source>
</evidence>
<dbReference type="PANTHER" id="PTHR21139">
    <property type="entry name" value="TRIOSEPHOSPHATE ISOMERASE"/>
    <property type="match status" value="1"/>
</dbReference>
<evidence type="ECO:0000256" key="2">
    <source>
        <dbReference type="ARBA" id="ARBA00011738"/>
    </source>
</evidence>
<dbReference type="Pfam" id="PF00121">
    <property type="entry name" value="TIM"/>
    <property type="match status" value="1"/>
</dbReference>
<comment type="pathway">
    <text evidence="4">Carbohydrate biosynthesis.</text>
</comment>
<evidence type="ECO:0000256" key="3">
    <source>
        <dbReference type="ARBA" id="ARBA00023235"/>
    </source>
</evidence>
<dbReference type="CDD" id="cd00311">
    <property type="entry name" value="TIM"/>
    <property type="match status" value="1"/>
</dbReference>
<dbReference type="InterPro" id="IPR035990">
    <property type="entry name" value="TIM_sf"/>
</dbReference>
<dbReference type="NCBIfam" id="TIGR00419">
    <property type="entry name" value="tim"/>
    <property type="match status" value="1"/>
</dbReference>
<dbReference type="GO" id="GO:0019563">
    <property type="term" value="P:glycerol catabolic process"/>
    <property type="evidence" value="ECO:0007669"/>
    <property type="project" value="TreeGrafter"/>
</dbReference>
<keyword evidence="3" id="KW-0413">Isomerase</keyword>
<dbReference type="InterPro" id="IPR020861">
    <property type="entry name" value="Triosephosphate_isomerase_AS"/>
</dbReference>
<dbReference type="InterPro" id="IPR000652">
    <property type="entry name" value="Triosephosphate_isomerase"/>
</dbReference>
<comment type="caution">
    <text evidence="6">The sequence shown here is derived from an EMBL/GenBank/DDBJ whole genome shotgun (WGS) entry which is preliminary data.</text>
</comment>
<keyword evidence="7" id="KW-1185">Reference proteome</keyword>
<proteinExistence type="inferred from homology"/>
<evidence type="ECO:0000313" key="6">
    <source>
        <dbReference type="EMBL" id="KAG0582135.1"/>
    </source>
</evidence>
<organism evidence="6 7">
    <name type="scientific">Ceratodon purpureus</name>
    <name type="common">Fire moss</name>
    <name type="synonym">Dicranum purpureum</name>
    <dbReference type="NCBI Taxonomy" id="3225"/>
    <lineage>
        <taxon>Eukaryota</taxon>
        <taxon>Viridiplantae</taxon>
        <taxon>Streptophyta</taxon>
        <taxon>Embryophyta</taxon>
        <taxon>Bryophyta</taxon>
        <taxon>Bryophytina</taxon>
        <taxon>Bryopsida</taxon>
        <taxon>Dicranidae</taxon>
        <taxon>Pseudoditrichales</taxon>
        <taxon>Ditrichaceae</taxon>
        <taxon>Ceratodon</taxon>
    </lineage>
</organism>
<dbReference type="GO" id="GO:0006094">
    <property type="term" value="P:gluconeogenesis"/>
    <property type="evidence" value="ECO:0007669"/>
    <property type="project" value="TreeGrafter"/>
</dbReference>
<comment type="subunit">
    <text evidence="2">Homodimer.</text>
</comment>
<dbReference type="SUPFAM" id="SSF51351">
    <property type="entry name" value="Triosephosphate isomerase (TIM)"/>
    <property type="match status" value="1"/>
</dbReference>
<dbReference type="Proteomes" id="UP000822688">
    <property type="component" value="Chromosome 3"/>
</dbReference>
<dbReference type="PANTHER" id="PTHR21139:SF2">
    <property type="entry name" value="TRIOSEPHOSPHATE ISOMERASE"/>
    <property type="match status" value="1"/>
</dbReference>
<evidence type="ECO:0000256" key="5">
    <source>
        <dbReference type="SAM" id="MobiDB-lite"/>
    </source>
</evidence>
<dbReference type="GO" id="GO:0005829">
    <property type="term" value="C:cytosol"/>
    <property type="evidence" value="ECO:0007669"/>
    <property type="project" value="TreeGrafter"/>
</dbReference>
<sequence length="691" mass="78279">MTQFEENEEYGDEHPDDIVMCVCVDYDENGDVVNSGGYGTNVPTMPIGDPPVTSCYLLIKFLDDALNMMRSLQYVTVGLMSKLDDMQEDFLYEDLFEKLRWHANCYHEWQEADTSKFLESQQAVIESARTLCIFFMDFSRMHTIGSRIFPVYVPPTGRKFFLGGNWKCNGSKDSIKKLVDELNAADFDDDVDIVVCPSYVYLTQVVGSLTKRIDVAAQNCWRGEGGAFTGEISADQLVDVGVKWVVAGHAERRHILGETNTVVALKCAYAISLGLNVIIAVGETLFEREQNLTNDVIFEQLQSLTSKIADWTKVVLAYEPVWAIGTGKACSPEEAQEVHLAIREWMKKNTSEEVSSSLRIIYGASVSSSTCNDLAKQHDIDGFFVGGAAWDGKEFAAIANSVKVKKNIDFAVEQMMSLGEEPEPSWPEFLESLLKLRALAMKRFSTSLFEEECLEAYRANLEGKYDNAKAINVETTAQLEAARAQREAEYNAYLDDELQIVRDGEQSTLQAELAEKQMLQNFKAHEDQEFDIFNAEYSVLEEENVQMGEKLLDMQNLDRTWELQQRGKNGQSAEEVSDLMWVFEHDTKEKTTDLAEKREENDKLGAHLNKMIMYFVQKDREAARVAEEKLRAAYAICDKKRKKWLPYYAACRIQRYWKRYLWRKSGGVGEPTPAKKGKGGKGGKKGKKGKK</sequence>
<name>A0A8T0IGJ8_CERPU</name>
<dbReference type="GO" id="GO:0006096">
    <property type="term" value="P:glycolytic process"/>
    <property type="evidence" value="ECO:0007669"/>
    <property type="project" value="InterPro"/>
</dbReference>
<dbReference type="AlphaFoldDB" id="A0A8T0IGJ8"/>
<reference evidence="6" key="1">
    <citation type="submission" date="2020-06" db="EMBL/GenBank/DDBJ databases">
        <title>WGS assembly of Ceratodon purpureus strain R40.</title>
        <authorList>
            <person name="Carey S.B."/>
            <person name="Jenkins J."/>
            <person name="Shu S."/>
            <person name="Lovell J.T."/>
            <person name="Sreedasyam A."/>
            <person name="Maumus F."/>
            <person name="Tiley G.P."/>
            <person name="Fernandez-Pozo N."/>
            <person name="Barry K."/>
            <person name="Chen C."/>
            <person name="Wang M."/>
            <person name="Lipzen A."/>
            <person name="Daum C."/>
            <person name="Saski C.A."/>
            <person name="Payton A.C."/>
            <person name="Mcbreen J.C."/>
            <person name="Conrad R.E."/>
            <person name="Kollar L.M."/>
            <person name="Olsson S."/>
            <person name="Huttunen S."/>
            <person name="Landis J.B."/>
            <person name="Wickett N.J."/>
            <person name="Johnson M.G."/>
            <person name="Rensing S.A."/>
            <person name="Grimwood J."/>
            <person name="Schmutz J."/>
            <person name="Mcdaniel S.F."/>
        </authorList>
    </citation>
    <scope>NUCLEOTIDE SEQUENCE</scope>
    <source>
        <strain evidence="6">R40</strain>
    </source>
</reference>
<protein>
    <recommendedName>
        <fullName evidence="8">Triosephosphate isomerase</fullName>
    </recommendedName>
</protein>
<evidence type="ECO:0000256" key="1">
    <source>
        <dbReference type="ARBA" id="ARBA00007422"/>
    </source>
</evidence>
<dbReference type="InterPro" id="IPR013785">
    <property type="entry name" value="Aldolase_TIM"/>
</dbReference>
<dbReference type="HAMAP" id="MF_00147_B">
    <property type="entry name" value="TIM_B"/>
    <property type="match status" value="1"/>
</dbReference>